<feature type="domain" description="ABC transporter" evidence="5">
    <location>
        <begin position="3"/>
        <end position="231"/>
    </location>
</feature>
<comment type="similarity">
    <text evidence="1">Belongs to the ABC transporter superfamily.</text>
</comment>
<dbReference type="InterPro" id="IPR003593">
    <property type="entry name" value="AAA+_ATPase"/>
</dbReference>
<dbReference type="InterPro" id="IPR017871">
    <property type="entry name" value="ABC_transporter-like_CS"/>
</dbReference>
<evidence type="ECO:0000256" key="4">
    <source>
        <dbReference type="ARBA" id="ARBA00022840"/>
    </source>
</evidence>
<evidence type="ECO:0000259" key="5">
    <source>
        <dbReference type="PROSITE" id="PS50893"/>
    </source>
</evidence>
<comment type="caution">
    <text evidence="6">The sequence shown here is derived from an EMBL/GenBank/DDBJ whole genome shotgun (WGS) entry which is preliminary data.</text>
</comment>
<evidence type="ECO:0000256" key="3">
    <source>
        <dbReference type="ARBA" id="ARBA00022741"/>
    </source>
</evidence>
<organism evidence="6 7">
    <name type="scientific">Caldicellulosiruptor bescii</name>
    <name type="common">Anaerocellum thermophilum</name>
    <dbReference type="NCBI Taxonomy" id="31899"/>
    <lineage>
        <taxon>Bacteria</taxon>
        <taxon>Bacillati</taxon>
        <taxon>Bacillota</taxon>
        <taxon>Bacillota incertae sedis</taxon>
        <taxon>Caldicellulosiruptorales</taxon>
        <taxon>Caldicellulosiruptoraceae</taxon>
        <taxon>Caldicellulosiruptor</taxon>
    </lineage>
</organism>
<dbReference type="SUPFAM" id="SSF52540">
    <property type="entry name" value="P-loop containing nucleoside triphosphate hydrolases"/>
    <property type="match status" value="1"/>
</dbReference>
<keyword evidence="4" id="KW-0067">ATP-binding</keyword>
<dbReference type="InterPro" id="IPR003439">
    <property type="entry name" value="ABC_transporter-like_ATP-bd"/>
</dbReference>
<dbReference type="PROSITE" id="PS50893">
    <property type="entry name" value="ABC_TRANSPORTER_2"/>
    <property type="match status" value="1"/>
</dbReference>
<dbReference type="PROSITE" id="PS00211">
    <property type="entry name" value="ABC_TRANSPORTER_1"/>
    <property type="match status" value="1"/>
</dbReference>
<accession>A0ABY1SA27</accession>
<dbReference type="CDD" id="cd03264">
    <property type="entry name" value="ABC_drug_resistance_like"/>
    <property type="match status" value="1"/>
</dbReference>
<reference evidence="6 7" key="1">
    <citation type="submission" date="2017-05" db="EMBL/GenBank/DDBJ databases">
        <authorList>
            <person name="Varghese N."/>
            <person name="Submissions S."/>
        </authorList>
    </citation>
    <scope>NUCLEOTIDE SEQUENCE [LARGE SCALE GENOMIC DNA]</scope>
    <source>
        <strain evidence="6 7">MACB1020</strain>
    </source>
</reference>
<keyword evidence="7" id="KW-1185">Reference proteome</keyword>
<dbReference type="Proteomes" id="UP000196803">
    <property type="component" value="Unassembled WGS sequence"/>
</dbReference>
<evidence type="ECO:0000313" key="7">
    <source>
        <dbReference type="Proteomes" id="UP000196803"/>
    </source>
</evidence>
<evidence type="ECO:0000313" key="6">
    <source>
        <dbReference type="EMBL" id="SMR94569.1"/>
    </source>
</evidence>
<evidence type="ECO:0000256" key="1">
    <source>
        <dbReference type="ARBA" id="ARBA00005417"/>
    </source>
</evidence>
<dbReference type="PANTHER" id="PTHR43335">
    <property type="entry name" value="ABC TRANSPORTER, ATP-BINDING PROTEIN"/>
    <property type="match status" value="1"/>
</dbReference>
<keyword evidence="3" id="KW-0547">Nucleotide-binding</keyword>
<dbReference type="SMART" id="SM00382">
    <property type="entry name" value="AAA"/>
    <property type="match status" value="1"/>
</dbReference>
<dbReference type="Gene3D" id="3.40.50.300">
    <property type="entry name" value="P-loop containing nucleotide triphosphate hydrolases"/>
    <property type="match status" value="1"/>
</dbReference>
<gene>
    <name evidence="6" type="ORF">SAMN05216240_2149</name>
</gene>
<sequence>MKIEIRNLSKTYGELLALDNLNITIEGGMYGLLGPNGAGKTTLMKIMATVLKPTSGTVFYDGYDVTKNPIEIRQIIGYLPQEYGLYGDVTVIDFLYFVGALKGISRTEIKKQADQILEIVNLGDKRFSKIKTLSGGMKQRLGIAQAFLGNPEVIIVDEPTAGLDPEERIRFRNILAELSLGKTVILSTHIISDIEDTCNILSVLNKGKILYQGNLEGLSEYSRGNVWEIEMQPECYNEIREKYQILNVKRNDTGLSVRFISSKEIEGSKPVEPSLELGYYCLLNKVKGE</sequence>
<dbReference type="RefSeq" id="WP_015907475.1">
    <property type="nucleotide sequence ID" value="NZ_FUZJ01000001.1"/>
</dbReference>
<dbReference type="Pfam" id="PF00005">
    <property type="entry name" value="ABC_tran"/>
    <property type="match status" value="1"/>
</dbReference>
<protein>
    <submittedName>
        <fullName evidence="6">ABC-type multidrug transport system, ATPase component</fullName>
    </submittedName>
</protein>
<dbReference type="GeneID" id="31772301"/>
<name>A0ABY1SA27_CALBS</name>
<keyword evidence="2" id="KW-0813">Transport</keyword>
<evidence type="ECO:0000256" key="2">
    <source>
        <dbReference type="ARBA" id="ARBA00022448"/>
    </source>
</evidence>
<dbReference type="EMBL" id="FXXC01000001">
    <property type="protein sequence ID" value="SMR94569.1"/>
    <property type="molecule type" value="Genomic_DNA"/>
</dbReference>
<proteinExistence type="inferred from homology"/>
<dbReference type="PANTHER" id="PTHR43335:SF2">
    <property type="entry name" value="ABC TRANSPORTER, ATP-BINDING PROTEIN"/>
    <property type="match status" value="1"/>
</dbReference>
<dbReference type="InterPro" id="IPR027417">
    <property type="entry name" value="P-loop_NTPase"/>
</dbReference>